<dbReference type="EMBL" id="BMMN01000011">
    <property type="protein sequence ID" value="GGO23516.1"/>
    <property type="molecule type" value="Genomic_DNA"/>
</dbReference>
<dbReference type="InterPro" id="IPR002563">
    <property type="entry name" value="Flavin_Rdtase-like_dom"/>
</dbReference>
<dbReference type="AlphaFoldDB" id="A0A8H9LFR5"/>
<reference evidence="3" key="2">
    <citation type="submission" date="2020-09" db="EMBL/GenBank/DDBJ databases">
        <authorList>
            <person name="Sun Q."/>
            <person name="Zhou Y."/>
        </authorList>
    </citation>
    <scope>NUCLEOTIDE SEQUENCE</scope>
    <source>
        <strain evidence="3">CGMCC 4.7138</strain>
    </source>
</reference>
<sequence length="179" mass="19486">MGEAPTANQVAVAVQDDLRTVMRNFATGVCVVTTFSGTASLRTHNALTINSLTSVSLDPPLISLSIRRESTFLADLMESRVWAVSILDAEGEDLARIFARPEQERKKALSSLPAKPGERTGALLLDSSAWLECRYWNHLVAGDHLLIVGEIVGLGTNHARVPLVFLQGAFHRIDLNRIG</sequence>
<dbReference type="SUPFAM" id="SSF50475">
    <property type="entry name" value="FMN-binding split barrel"/>
    <property type="match status" value="1"/>
</dbReference>
<name>A0A8H9LFR5_9ACTN</name>
<feature type="domain" description="Flavin reductase like" evidence="2">
    <location>
        <begin position="22"/>
        <end position="172"/>
    </location>
</feature>
<accession>A0A8H9LFR5</accession>
<dbReference type="Gene3D" id="2.30.110.10">
    <property type="entry name" value="Electron Transport, Fmn-binding Protein, Chain A"/>
    <property type="match status" value="1"/>
</dbReference>
<reference evidence="3" key="1">
    <citation type="journal article" date="2014" name="Int. J. Syst. Evol. Microbiol.">
        <title>Complete genome sequence of Corynebacterium casei LMG S-19264T (=DSM 44701T), isolated from a smear-ripened cheese.</title>
        <authorList>
            <consortium name="US DOE Joint Genome Institute (JGI-PGF)"/>
            <person name="Walter F."/>
            <person name="Albersmeier A."/>
            <person name="Kalinowski J."/>
            <person name="Ruckert C."/>
        </authorList>
    </citation>
    <scope>NUCLEOTIDE SEQUENCE</scope>
    <source>
        <strain evidence="3">CGMCC 4.7138</strain>
    </source>
</reference>
<comment type="caution">
    <text evidence="3">The sequence shown here is derived from an EMBL/GenBank/DDBJ whole genome shotgun (WGS) entry which is preliminary data.</text>
</comment>
<dbReference type="SMART" id="SM00903">
    <property type="entry name" value="Flavin_Reduct"/>
    <property type="match status" value="1"/>
</dbReference>
<dbReference type="PANTHER" id="PTHR30466">
    <property type="entry name" value="FLAVIN REDUCTASE"/>
    <property type="match status" value="1"/>
</dbReference>
<evidence type="ECO:0000313" key="3">
    <source>
        <dbReference type="EMBL" id="GGO23516.1"/>
    </source>
</evidence>
<dbReference type="RefSeq" id="WP_208762306.1">
    <property type="nucleotide sequence ID" value="NZ_BMMN01000011.1"/>
</dbReference>
<dbReference type="GO" id="GO:0010181">
    <property type="term" value="F:FMN binding"/>
    <property type="evidence" value="ECO:0007669"/>
    <property type="project" value="InterPro"/>
</dbReference>
<evidence type="ECO:0000313" key="4">
    <source>
        <dbReference type="Proteomes" id="UP000653480"/>
    </source>
</evidence>
<dbReference type="PANTHER" id="PTHR30466:SF1">
    <property type="entry name" value="FMN REDUCTASE (NADH) RUTF"/>
    <property type="match status" value="1"/>
</dbReference>
<gene>
    <name evidence="3" type="ORF">GCM10011574_52930</name>
</gene>
<dbReference type="GO" id="GO:0042602">
    <property type="term" value="F:riboflavin reductase (NADPH) activity"/>
    <property type="evidence" value="ECO:0007669"/>
    <property type="project" value="TreeGrafter"/>
</dbReference>
<dbReference type="Proteomes" id="UP000653480">
    <property type="component" value="Unassembled WGS sequence"/>
</dbReference>
<dbReference type="InterPro" id="IPR050268">
    <property type="entry name" value="NADH-dep_flavin_reductase"/>
</dbReference>
<organism evidence="3 4">
    <name type="scientific">Microbispora bryophytorum</name>
    <dbReference type="NCBI Taxonomy" id="1460882"/>
    <lineage>
        <taxon>Bacteria</taxon>
        <taxon>Bacillati</taxon>
        <taxon>Actinomycetota</taxon>
        <taxon>Actinomycetes</taxon>
        <taxon>Streptosporangiales</taxon>
        <taxon>Streptosporangiaceae</taxon>
        <taxon>Microbispora</taxon>
    </lineage>
</organism>
<evidence type="ECO:0000259" key="2">
    <source>
        <dbReference type="SMART" id="SM00903"/>
    </source>
</evidence>
<dbReference type="GeneID" id="97250278"/>
<proteinExistence type="predicted"/>
<keyword evidence="1" id="KW-0560">Oxidoreductase</keyword>
<evidence type="ECO:0000256" key="1">
    <source>
        <dbReference type="ARBA" id="ARBA00023002"/>
    </source>
</evidence>
<dbReference type="Pfam" id="PF01613">
    <property type="entry name" value="Flavin_Reduct"/>
    <property type="match status" value="1"/>
</dbReference>
<protein>
    <submittedName>
        <fullName evidence="3">Oxidoreductase</fullName>
    </submittedName>
</protein>
<dbReference type="InterPro" id="IPR012349">
    <property type="entry name" value="Split_barrel_FMN-bd"/>
</dbReference>
<keyword evidence="4" id="KW-1185">Reference proteome</keyword>